<dbReference type="AlphaFoldDB" id="A0A922NWN6"/>
<reference evidence="1 2" key="1">
    <citation type="submission" date="2014-06" db="EMBL/GenBank/DDBJ databases">
        <title>Rhizobium pelagicum/R2-400B4.</title>
        <authorList>
            <person name="Kimes N.E."/>
            <person name="Lopez-Perez M."/>
        </authorList>
    </citation>
    <scope>NUCLEOTIDE SEQUENCE [LARGE SCALE GENOMIC DNA]</scope>
    <source>
        <strain evidence="1 2">R2-400B4</strain>
    </source>
</reference>
<evidence type="ECO:0000313" key="2">
    <source>
        <dbReference type="Proteomes" id="UP000052167"/>
    </source>
</evidence>
<keyword evidence="2" id="KW-1185">Reference proteome</keyword>
<accession>A0A922NWN6</accession>
<organism evidence="1 2">
    <name type="scientific">Pseudorhizobium pelagicum</name>
    <dbReference type="NCBI Taxonomy" id="1509405"/>
    <lineage>
        <taxon>Bacteria</taxon>
        <taxon>Pseudomonadati</taxon>
        <taxon>Pseudomonadota</taxon>
        <taxon>Alphaproteobacteria</taxon>
        <taxon>Hyphomicrobiales</taxon>
        <taxon>Rhizobiaceae</taxon>
        <taxon>Rhizobium/Agrobacterium group</taxon>
        <taxon>Pseudorhizobium</taxon>
    </lineage>
</organism>
<comment type="caution">
    <text evidence="1">The sequence shown here is derived from an EMBL/GenBank/DDBJ whole genome shotgun (WGS) entry which is preliminary data.</text>
</comment>
<name>A0A922NWN6_9HYPH</name>
<protein>
    <submittedName>
        <fullName evidence="1">Uncharacterized protein</fullName>
    </submittedName>
</protein>
<dbReference type="Proteomes" id="UP000052167">
    <property type="component" value="Unassembled WGS sequence"/>
</dbReference>
<dbReference type="EMBL" id="JOKJ01000047">
    <property type="protein sequence ID" value="KEQ02618.1"/>
    <property type="molecule type" value="Genomic_DNA"/>
</dbReference>
<gene>
    <name evidence="1" type="ORF">GV68_20440</name>
</gene>
<proteinExistence type="predicted"/>
<evidence type="ECO:0000313" key="1">
    <source>
        <dbReference type="EMBL" id="KEQ02618.1"/>
    </source>
</evidence>
<sequence>MTKSNDAAQAAAADAALPINRIFLTGGSGSGAGEASCRLCIKHSDARDMGWRERGKGSGDAICGRP</sequence>